<dbReference type="EMBL" id="JAUEPP010000007">
    <property type="protein sequence ID" value="KAK3338774.1"/>
    <property type="molecule type" value="Genomic_DNA"/>
</dbReference>
<dbReference type="AlphaFoldDB" id="A0AAE0J827"/>
<evidence type="ECO:0000313" key="1">
    <source>
        <dbReference type="EMBL" id="KAK3338774.1"/>
    </source>
</evidence>
<protein>
    <submittedName>
        <fullName evidence="1">Uncharacterized protein</fullName>
    </submittedName>
</protein>
<dbReference type="GeneID" id="87866971"/>
<sequence length="150" mass="16908">MEFTWSYNNVTTLPPAHAGKTISQVMAENTADTFQGYITSHEHAERLEAEYTQLASAQIAVTIRQESLADIPRTNEGRAHWRERIFYAITDFSNVVNKDRVITLAPYGAVSRGTRGRTRLADTENEAGKKLLFQRGWWAHTPPSTTRRGG</sequence>
<dbReference type="Proteomes" id="UP001278500">
    <property type="component" value="Unassembled WGS sequence"/>
</dbReference>
<comment type="caution">
    <text evidence="1">The sequence shown here is derived from an EMBL/GenBank/DDBJ whole genome shotgun (WGS) entry which is preliminary data.</text>
</comment>
<name>A0AAE0J827_9PEZI</name>
<reference evidence="1" key="1">
    <citation type="journal article" date="2023" name="Mol. Phylogenet. Evol.">
        <title>Genome-scale phylogeny and comparative genomics of the fungal order Sordariales.</title>
        <authorList>
            <person name="Hensen N."/>
            <person name="Bonometti L."/>
            <person name="Westerberg I."/>
            <person name="Brannstrom I.O."/>
            <person name="Guillou S."/>
            <person name="Cros-Aarteil S."/>
            <person name="Calhoun S."/>
            <person name="Haridas S."/>
            <person name="Kuo A."/>
            <person name="Mondo S."/>
            <person name="Pangilinan J."/>
            <person name="Riley R."/>
            <person name="LaButti K."/>
            <person name="Andreopoulos B."/>
            <person name="Lipzen A."/>
            <person name="Chen C."/>
            <person name="Yan M."/>
            <person name="Daum C."/>
            <person name="Ng V."/>
            <person name="Clum A."/>
            <person name="Steindorff A."/>
            <person name="Ohm R.A."/>
            <person name="Martin F."/>
            <person name="Silar P."/>
            <person name="Natvig D.O."/>
            <person name="Lalanne C."/>
            <person name="Gautier V."/>
            <person name="Ament-Velasquez S.L."/>
            <person name="Kruys A."/>
            <person name="Hutchinson M.I."/>
            <person name="Powell A.J."/>
            <person name="Barry K."/>
            <person name="Miller A.N."/>
            <person name="Grigoriev I.V."/>
            <person name="Debuchy R."/>
            <person name="Gladieux P."/>
            <person name="Hiltunen Thoren M."/>
            <person name="Johannesson H."/>
        </authorList>
    </citation>
    <scope>NUCLEOTIDE SEQUENCE</scope>
    <source>
        <strain evidence="1">CBS 560.94</strain>
    </source>
</reference>
<evidence type="ECO:0000313" key="2">
    <source>
        <dbReference type="Proteomes" id="UP001278500"/>
    </source>
</evidence>
<proteinExistence type="predicted"/>
<dbReference type="RefSeq" id="XP_062678134.1">
    <property type="nucleotide sequence ID" value="XM_062829817.1"/>
</dbReference>
<keyword evidence="2" id="KW-1185">Reference proteome</keyword>
<organism evidence="1 2">
    <name type="scientific">Neurospora tetraspora</name>
    <dbReference type="NCBI Taxonomy" id="94610"/>
    <lineage>
        <taxon>Eukaryota</taxon>
        <taxon>Fungi</taxon>
        <taxon>Dikarya</taxon>
        <taxon>Ascomycota</taxon>
        <taxon>Pezizomycotina</taxon>
        <taxon>Sordariomycetes</taxon>
        <taxon>Sordariomycetidae</taxon>
        <taxon>Sordariales</taxon>
        <taxon>Sordariaceae</taxon>
        <taxon>Neurospora</taxon>
    </lineage>
</organism>
<gene>
    <name evidence="1" type="ORF">B0H65DRAFT_551550</name>
</gene>
<accession>A0AAE0J827</accession>
<reference evidence="1" key="2">
    <citation type="submission" date="2023-06" db="EMBL/GenBank/DDBJ databases">
        <authorList>
            <consortium name="Lawrence Berkeley National Laboratory"/>
            <person name="Haridas S."/>
            <person name="Hensen N."/>
            <person name="Bonometti L."/>
            <person name="Westerberg I."/>
            <person name="Brannstrom I.O."/>
            <person name="Guillou S."/>
            <person name="Cros-Aarteil S."/>
            <person name="Calhoun S."/>
            <person name="Kuo A."/>
            <person name="Mondo S."/>
            <person name="Pangilinan J."/>
            <person name="Riley R."/>
            <person name="Labutti K."/>
            <person name="Andreopoulos B."/>
            <person name="Lipzen A."/>
            <person name="Chen C."/>
            <person name="Yanf M."/>
            <person name="Daum C."/>
            <person name="Ng V."/>
            <person name="Clum A."/>
            <person name="Steindorff A."/>
            <person name="Ohm R."/>
            <person name="Martin F."/>
            <person name="Silar P."/>
            <person name="Natvig D."/>
            <person name="Lalanne C."/>
            <person name="Gautier V."/>
            <person name="Ament-Velasquez S.L."/>
            <person name="Kruys A."/>
            <person name="Hutchinson M.I."/>
            <person name="Powell A.J."/>
            <person name="Barry K."/>
            <person name="Miller A.N."/>
            <person name="Grigoriev I.V."/>
            <person name="Debuchy R."/>
            <person name="Gladieux P."/>
            <person name="Thoren M.H."/>
            <person name="Johannesson H."/>
        </authorList>
    </citation>
    <scope>NUCLEOTIDE SEQUENCE</scope>
    <source>
        <strain evidence="1">CBS 560.94</strain>
    </source>
</reference>